<protein>
    <recommendedName>
        <fullName evidence="2">UPF0251 protein HWN40_11030</fullName>
    </recommendedName>
</protein>
<reference evidence="3 4" key="1">
    <citation type="submission" date="2020-06" db="EMBL/GenBank/DDBJ databases">
        <title>Methanolobus halotolerans sp. nov., isolated from a saline lake Tus in Siberia.</title>
        <authorList>
            <person name="Shen Y."/>
            <person name="Chen S.-C."/>
            <person name="Lai M.-C."/>
            <person name="Huang H.-H."/>
            <person name="Chiu H.-H."/>
            <person name="Tang S.-L."/>
            <person name="Rogozin D.Y."/>
            <person name="Degermendzhy A.G."/>
        </authorList>
    </citation>
    <scope>NUCLEOTIDE SEQUENCE [LARGE SCALE GENOMIC DNA]</scope>
    <source>
        <strain evidence="3 4">DSM 21339</strain>
    </source>
</reference>
<dbReference type="RefSeq" id="WP_176965780.1">
    <property type="nucleotide sequence ID" value="NZ_CP058215.1"/>
</dbReference>
<dbReference type="InterPro" id="IPR013324">
    <property type="entry name" value="RNA_pol_sigma_r3/r4-like"/>
</dbReference>
<sequence length="103" mass="11404">MKCRGRPKSPRRVGCSPEVLYFKPRGVPLKELDTVSLAIEELEALRLVDVEGMTQEDAAFTMGISRRAFWKDLKSARKKVALALTTGKAIEIANESPVDTGKE</sequence>
<dbReference type="Proteomes" id="UP000509594">
    <property type="component" value="Chromosome"/>
</dbReference>
<dbReference type="InterPro" id="IPR002852">
    <property type="entry name" value="UPF0251"/>
</dbReference>
<evidence type="ECO:0000313" key="3">
    <source>
        <dbReference type="EMBL" id="QLC50725.1"/>
    </source>
</evidence>
<dbReference type="HAMAP" id="MF_00674">
    <property type="entry name" value="UPF0251"/>
    <property type="match status" value="1"/>
</dbReference>
<dbReference type="Pfam" id="PF02001">
    <property type="entry name" value="DUF134"/>
    <property type="match status" value="1"/>
</dbReference>
<accession>A0A7D5IPY7</accession>
<dbReference type="InterPro" id="IPR036388">
    <property type="entry name" value="WH-like_DNA-bd_sf"/>
</dbReference>
<dbReference type="AlphaFoldDB" id="A0A7D5IPY7"/>
<dbReference type="EMBL" id="CP058215">
    <property type="protein sequence ID" value="QLC50725.1"/>
    <property type="molecule type" value="Genomic_DNA"/>
</dbReference>
<gene>
    <name evidence="3" type="ORF">HWN40_11030</name>
</gene>
<dbReference type="PANTHER" id="PTHR37478">
    <property type="match status" value="1"/>
</dbReference>
<dbReference type="GeneID" id="55822215"/>
<proteinExistence type="inferred from homology"/>
<dbReference type="Gene3D" id="1.10.10.10">
    <property type="entry name" value="Winged helix-like DNA-binding domain superfamily/Winged helix DNA-binding domain"/>
    <property type="match status" value="1"/>
</dbReference>
<dbReference type="PANTHER" id="PTHR37478:SF2">
    <property type="entry name" value="UPF0251 PROTEIN TK0562"/>
    <property type="match status" value="1"/>
</dbReference>
<dbReference type="OrthoDB" id="74471at2157"/>
<dbReference type="KEGG" id="mzi:HWN40_11030"/>
<keyword evidence="4" id="KW-1185">Reference proteome</keyword>
<dbReference type="SUPFAM" id="SSF88659">
    <property type="entry name" value="Sigma3 and sigma4 domains of RNA polymerase sigma factors"/>
    <property type="match status" value="1"/>
</dbReference>
<evidence type="ECO:0000313" key="4">
    <source>
        <dbReference type="Proteomes" id="UP000509594"/>
    </source>
</evidence>
<organism evidence="3 4">
    <name type="scientific">Methanolobus zinderi</name>
    <dbReference type="NCBI Taxonomy" id="536044"/>
    <lineage>
        <taxon>Archaea</taxon>
        <taxon>Methanobacteriati</taxon>
        <taxon>Methanobacteriota</taxon>
        <taxon>Stenosarchaea group</taxon>
        <taxon>Methanomicrobia</taxon>
        <taxon>Methanosarcinales</taxon>
        <taxon>Methanosarcinaceae</taxon>
        <taxon>Methanolobus</taxon>
    </lineage>
</organism>
<evidence type="ECO:0000256" key="1">
    <source>
        <dbReference type="ARBA" id="ARBA00009350"/>
    </source>
</evidence>
<name>A0A7D5IPY7_9EURY</name>
<comment type="similarity">
    <text evidence="1 2">Belongs to the UPF0251 family.</text>
</comment>
<evidence type="ECO:0000256" key="2">
    <source>
        <dbReference type="HAMAP-Rule" id="MF_00674"/>
    </source>
</evidence>